<dbReference type="InterPro" id="IPR044736">
    <property type="entry name" value="Gid1/RanBPM/SPLA_SPRY"/>
</dbReference>
<dbReference type="AlphaFoldDB" id="A0A0R3TZC1"/>
<dbReference type="InterPro" id="IPR000330">
    <property type="entry name" value="SNF2_N"/>
</dbReference>
<reference evidence="4" key="1">
    <citation type="submission" date="2017-02" db="UniProtKB">
        <authorList>
            <consortium name="WormBaseParasite"/>
        </authorList>
    </citation>
    <scope>IDENTIFICATION</scope>
</reference>
<sequence>MANSSQMTQLQELYRSLYATELTEKLPASWRRKEYQSSFKISPSGLSVTRIAETAPPFSGTSRNPNEEPNILEGTSTSVIIKSDNPVPFNTGIYYYETEICAVKSKCLIVIGFSTKNISRLTVWDSSCYGLDNSGALFHSSPDTVICPNGFKEKDIIGCGVNFITNSLFFTKNGQFLGNGFEGVVSILGTSEVYPVILMTGLQTRILTNFGEQPFVYPIFKHISYERFSHESQLVSVLSRDFIDVKMREFELQLHSGVSWLSNTYAQRVPTCLVSYSAPCADAALCLAVHIGQLAASNGGDWGPHLLITPRLLLPTWRARLMAVCPGLRVQCVLASSRGGTGRRLKASAARGAFHVCLTTYSALRSRPSRFEGISWHMVVLDQNCISILREVLIGYYQVIY</sequence>
<dbReference type="SUPFAM" id="SSF49899">
    <property type="entry name" value="Concanavalin A-like lectins/glucanases"/>
    <property type="match status" value="1"/>
</dbReference>
<dbReference type="EMBL" id="UZAE01015099">
    <property type="protein sequence ID" value="VDO15209.1"/>
    <property type="molecule type" value="Genomic_DNA"/>
</dbReference>
<feature type="domain" description="B30.2/SPRY" evidence="1">
    <location>
        <begin position="8"/>
        <end position="215"/>
    </location>
</feature>
<protein>
    <submittedName>
        <fullName evidence="4">B30.2/SPRY domain-containing protein</fullName>
    </submittedName>
</protein>
<accession>A0A0R3TZC1</accession>
<dbReference type="PANTHER" id="PTHR12864">
    <property type="entry name" value="RAN BINDING PROTEIN 9-RELATED"/>
    <property type="match status" value="1"/>
</dbReference>
<evidence type="ECO:0000313" key="3">
    <source>
        <dbReference type="Proteomes" id="UP000278807"/>
    </source>
</evidence>
<dbReference type="WBParaSite" id="HNAJ_0001322001-mRNA-1">
    <property type="protein sequence ID" value="HNAJ_0001322001-mRNA-1"/>
    <property type="gene ID" value="HNAJ_0001322001"/>
</dbReference>
<dbReference type="STRING" id="102285.A0A0R3TZC1"/>
<gene>
    <name evidence="2" type="ORF">HNAJ_LOCUS13194</name>
</gene>
<dbReference type="Gene3D" id="2.60.120.920">
    <property type="match status" value="1"/>
</dbReference>
<organism evidence="4">
    <name type="scientific">Rodentolepis nana</name>
    <name type="common">Dwarf tapeworm</name>
    <name type="synonym">Hymenolepis nana</name>
    <dbReference type="NCBI Taxonomy" id="102285"/>
    <lineage>
        <taxon>Eukaryota</taxon>
        <taxon>Metazoa</taxon>
        <taxon>Spiralia</taxon>
        <taxon>Lophotrochozoa</taxon>
        <taxon>Platyhelminthes</taxon>
        <taxon>Cestoda</taxon>
        <taxon>Eucestoda</taxon>
        <taxon>Cyclophyllidea</taxon>
        <taxon>Hymenolepididae</taxon>
        <taxon>Rodentolepis</taxon>
    </lineage>
</organism>
<dbReference type="SUPFAM" id="SSF52540">
    <property type="entry name" value="P-loop containing nucleoside triphosphate hydrolases"/>
    <property type="match status" value="1"/>
</dbReference>
<dbReference type="InterPro" id="IPR050618">
    <property type="entry name" value="Ubq-SigPath_Reg"/>
</dbReference>
<dbReference type="Pfam" id="PF00622">
    <property type="entry name" value="SPRY"/>
    <property type="match status" value="1"/>
</dbReference>
<reference evidence="2 3" key="2">
    <citation type="submission" date="2018-11" db="EMBL/GenBank/DDBJ databases">
        <authorList>
            <consortium name="Pathogen Informatics"/>
        </authorList>
    </citation>
    <scope>NUCLEOTIDE SEQUENCE [LARGE SCALE GENOMIC DNA]</scope>
</reference>
<dbReference type="PROSITE" id="PS50188">
    <property type="entry name" value="B302_SPRY"/>
    <property type="match status" value="1"/>
</dbReference>
<dbReference type="Gene3D" id="3.40.50.10810">
    <property type="entry name" value="Tandem AAA-ATPase domain"/>
    <property type="match status" value="1"/>
</dbReference>
<evidence type="ECO:0000313" key="2">
    <source>
        <dbReference type="EMBL" id="VDO15209.1"/>
    </source>
</evidence>
<dbReference type="InterPro" id="IPR038718">
    <property type="entry name" value="SNF2-like_sf"/>
</dbReference>
<dbReference type="SMART" id="SM00449">
    <property type="entry name" value="SPRY"/>
    <property type="match status" value="1"/>
</dbReference>
<proteinExistence type="predicted"/>
<dbReference type="Pfam" id="PF00176">
    <property type="entry name" value="SNF2-rel_dom"/>
    <property type="match status" value="1"/>
</dbReference>
<name>A0A0R3TZC1_RODNA</name>
<dbReference type="InterPro" id="IPR043136">
    <property type="entry name" value="B30.2/SPRY_sf"/>
</dbReference>
<dbReference type="InterPro" id="IPR001870">
    <property type="entry name" value="B30.2/SPRY"/>
</dbReference>
<dbReference type="InterPro" id="IPR013320">
    <property type="entry name" value="ConA-like_dom_sf"/>
</dbReference>
<keyword evidence="3" id="KW-1185">Reference proteome</keyword>
<dbReference type="GO" id="GO:0005524">
    <property type="term" value="F:ATP binding"/>
    <property type="evidence" value="ECO:0007669"/>
    <property type="project" value="InterPro"/>
</dbReference>
<dbReference type="InterPro" id="IPR003877">
    <property type="entry name" value="SPRY_dom"/>
</dbReference>
<dbReference type="OrthoDB" id="25503at2759"/>
<dbReference type="InterPro" id="IPR027417">
    <property type="entry name" value="P-loop_NTPase"/>
</dbReference>
<dbReference type="CDD" id="cd12885">
    <property type="entry name" value="SPRY_RanBP_like"/>
    <property type="match status" value="1"/>
</dbReference>
<evidence type="ECO:0000259" key="1">
    <source>
        <dbReference type="PROSITE" id="PS50188"/>
    </source>
</evidence>
<dbReference type="Proteomes" id="UP000278807">
    <property type="component" value="Unassembled WGS sequence"/>
</dbReference>
<evidence type="ECO:0000313" key="4">
    <source>
        <dbReference type="WBParaSite" id="HNAJ_0001322001-mRNA-1"/>
    </source>
</evidence>